<evidence type="ECO:0000256" key="8">
    <source>
        <dbReference type="ARBA" id="ARBA00022840"/>
    </source>
</evidence>
<dbReference type="GO" id="GO:0005829">
    <property type="term" value="C:cytosol"/>
    <property type="evidence" value="ECO:0007669"/>
    <property type="project" value="TreeGrafter"/>
</dbReference>
<evidence type="ECO:0000256" key="9">
    <source>
        <dbReference type="ARBA" id="ARBA00023118"/>
    </source>
</evidence>
<dbReference type="GO" id="GO:0005524">
    <property type="term" value="F:ATP binding"/>
    <property type="evidence" value="ECO:0007669"/>
    <property type="project" value="UniProtKB-KW"/>
</dbReference>
<dbReference type="EMBL" id="JACJQU010000010">
    <property type="protein sequence ID" value="MBD2295133.1"/>
    <property type="molecule type" value="Genomic_DNA"/>
</dbReference>
<dbReference type="InterPro" id="IPR006483">
    <property type="entry name" value="CRISPR-assoc_Cas3_HD"/>
</dbReference>
<dbReference type="InterPro" id="IPR027417">
    <property type="entry name" value="P-loop_NTPase"/>
</dbReference>
<evidence type="ECO:0000313" key="11">
    <source>
        <dbReference type="EMBL" id="MBD2295133.1"/>
    </source>
</evidence>
<evidence type="ECO:0000256" key="2">
    <source>
        <dbReference type="ARBA" id="ARBA00009046"/>
    </source>
</evidence>
<keyword evidence="5" id="KW-0547">Nucleotide-binding</keyword>
<comment type="caution">
    <text evidence="11">The sequence shown here is derived from an EMBL/GenBank/DDBJ whole genome shotgun (WGS) entry which is preliminary data.</text>
</comment>
<keyword evidence="3" id="KW-0540">Nuclease</keyword>
<dbReference type="RefSeq" id="WP_190562210.1">
    <property type="nucleotide sequence ID" value="NZ_JACJQU010000010.1"/>
</dbReference>
<evidence type="ECO:0000256" key="4">
    <source>
        <dbReference type="ARBA" id="ARBA00022723"/>
    </source>
</evidence>
<dbReference type="AlphaFoldDB" id="A0A927A283"/>
<dbReference type="GO" id="GO:0004518">
    <property type="term" value="F:nuclease activity"/>
    <property type="evidence" value="ECO:0007669"/>
    <property type="project" value="UniProtKB-KW"/>
</dbReference>
<comment type="similarity">
    <text evidence="2">In the central section; belongs to the CRISPR-associated helicase Cas3 family.</text>
</comment>
<keyword evidence="8" id="KW-0067">ATP-binding</keyword>
<comment type="similarity">
    <text evidence="1">In the N-terminal section; belongs to the CRISPR-associated nuclease Cas3-HD family.</text>
</comment>
<protein>
    <submittedName>
        <fullName evidence="11">CRISPR-associated helicase Cas3</fullName>
    </submittedName>
</protein>
<evidence type="ECO:0000256" key="6">
    <source>
        <dbReference type="ARBA" id="ARBA00022801"/>
    </source>
</evidence>
<keyword evidence="4" id="KW-0479">Metal-binding</keyword>
<reference evidence="12" key="1">
    <citation type="journal article" date="2020" name="ISME J.">
        <title>Comparative genomics reveals insights into cyanobacterial evolution and habitat adaptation.</title>
        <authorList>
            <person name="Chen M.Y."/>
            <person name="Teng W.K."/>
            <person name="Zhao L."/>
            <person name="Hu C.X."/>
            <person name="Zhou Y.K."/>
            <person name="Han B.P."/>
            <person name="Song L.R."/>
            <person name="Shu W.S."/>
        </authorList>
    </citation>
    <scope>NUCLEOTIDE SEQUENCE [LARGE SCALE GENOMIC DNA]</scope>
    <source>
        <strain evidence="12">FACHB-251</strain>
    </source>
</reference>
<accession>A0A927A283</accession>
<dbReference type="PROSITE" id="PS51643">
    <property type="entry name" value="HD_CAS3"/>
    <property type="match status" value="1"/>
</dbReference>
<dbReference type="InterPro" id="IPR050079">
    <property type="entry name" value="DEAD_box_RNA_helicase"/>
</dbReference>
<dbReference type="NCBIfam" id="TIGR01587">
    <property type="entry name" value="cas3_core"/>
    <property type="match status" value="1"/>
</dbReference>
<proteinExistence type="inferred from homology"/>
<evidence type="ECO:0000256" key="5">
    <source>
        <dbReference type="ARBA" id="ARBA00022741"/>
    </source>
</evidence>
<evidence type="ECO:0000313" key="12">
    <source>
        <dbReference type="Proteomes" id="UP000662185"/>
    </source>
</evidence>
<organism evidence="11 12">
    <name type="scientific">Anabaena sphaerica FACHB-251</name>
    <dbReference type="NCBI Taxonomy" id="2692883"/>
    <lineage>
        <taxon>Bacteria</taxon>
        <taxon>Bacillati</taxon>
        <taxon>Cyanobacteriota</taxon>
        <taxon>Cyanophyceae</taxon>
        <taxon>Nostocales</taxon>
        <taxon>Nostocaceae</taxon>
        <taxon>Anabaena</taxon>
    </lineage>
</organism>
<dbReference type="GO" id="GO:0046872">
    <property type="term" value="F:metal ion binding"/>
    <property type="evidence" value="ECO:0007669"/>
    <property type="project" value="UniProtKB-KW"/>
</dbReference>
<dbReference type="Gene3D" id="3.40.50.300">
    <property type="entry name" value="P-loop containing nucleotide triphosphate hydrolases"/>
    <property type="match status" value="1"/>
</dbReference>
<dbReference type="PANTHER" id="PTHR47959:SF16">
    <property type="entry name" value="CRISPR-ASSOCIATED NUCLEASE_HELICASE CAS3-RELATED"/>
    <property type="match status" value="1"/>
</dbReference>
<keyword evidence="9" id="KW-0051">Antiviral defense</keyword>
<dbReference type="InterPro" id="IPR054712">
    <property type="entry name" value="Cas3-like_dom"/>
</dbReference>
<evidence type="ECO:0000256" key="7">
    <source>
        <dbReference type="ARBA" id="ARBA00022806"/>
    </source>
</evidence>
<keyword evidence="6" id="KW-0378">Hydrolase</keyword>
<dbReference type="GO" id="GO:0051607">
    <property type="term" value="P:defense response to virus"/>
    <property type="evidence" value="ECO:0007669"/>
    <property type="project" value="UniProtKB-KW"/>
</dbReference>
<dbReference type="PANTHER" id="PTHR47959">
    <property type="entry name" value="ATP-DEPENDENT RNA HELICASE RHLE-RELATED"/>
    <property type="match status" value="1"/>
</dbReference>
<feature type="domain" description="HD Cas3-type" evidence="10">
    <location>
        <begin position="459"/>
        <end position="678"/>
    </location>
</feature>
<dbReference type="Pfam" id="PF22590">
    <property type="entry name" value="Cas3-like_C_2"/>
    <property type="match status" value="1"/>
</dbReference>
<sequence>MEIIQIEDTDLQAIEGKRCRTFQAKSQSLNALEIIADIHTRHRKRVIVICNTVSQAQGLYRDLQEINHDYTLNITLLHSRFLPEHRAQKEAFLKEIFAENWQDDGTCYVLISTQVIEAGINITCEVMHSQLCPMNSLLQRAGRCARFQDEQGEVFVYRTVQVNQAYANLAEADIDTETEAATDKKPSFLPYAQETCELTWQVLQAHTESNQVHENVGFRTEETWINQVHTAEDLLQQQRRQNNQMQFENNFEAAFFRGENYTATELIRYVDSRSLFVWEEGGLFIDFTQEPIDPRKLISFSVPVSTLCKVWREFKNLEFGADWIFKRIEAPKDKAETYSQPVCTEIKSRESLINSIKILVNPRYIYYDENIGLLIGVNEFGNGFISPPKSQRSIVSEYRYQMDTYVGHLGCMWTCWRKPFKTLSLKNGKVEPTIYNSVKNELLPTGTKLIKNKIFPQIQESEAAVLFELLVFFAIFTHDLGKLQIKWQEVMRKWQAIAHSSFQGQNPKQHLLAHTDYNPEDSQQKIALKDHEKKHKRPNHAVESAFLARDILTQSLVPLLRDYFEADNEQIQNIWWVVLMATGRHHSAWSNGWEQSDTVKIKNIQLHPEAQRAIAQSWQSMTRFLPPTLPLKSANLSKTMYPVKSKFDLSQLNSADTFEYFHLYLLVVRALRLCDQRSVQLNFHV</sequence>
<dbReference type="Gene3D" id="1.10.3210.30">
    <property type="match status" value="1"/>
</dbReference>
<dbReference type="GO" id="GO:0016787">
    <property type="term" value="F:hydrolase activity"/>
    <property type="evidence" value="ECO:0007669"/>
    <property type="project" value="UniProtKB-KW"/>
</dbReference>
<dbReference type="InterPro" id="IPR038257">
    <property type="entry name" value="CRISPR-assoc_Cas3_HD_sf"/>
</dbReference>
<keyword evidence="7" id="KW-0347">Helicase</keyword>
<dbReference type="SUPFAM" id="SSF52540">
    <property type="entry name" value="P-loop containing nucleoside triphosphate hydrolases"/>
    <property type="match status" value="1"/>
</dbReference>
<dbReference type="GO" id="GO:0003724">
    <property type="term" value="F:RNA helicase activity"/>
    <property type="evidence" value="ECO:0007669"/>
    <property type="project" value="TreeGrafter"/>
</dbReference>
<name>A0A927A283_9NOST</name>
<evidence type="ECO:0000256" key="1">
    <source>
        <dbReference type="ARBA" id="ARBA00006847"/>
    </source>
</evidence>
<evidence type="ECO:0000256" key="3">
    <source>
        <dbReference type="ARBA" id="ARBA00022722"/>
    </source>
</evidence>
<gene>
    <name evidence="11" type="primary">cas3</name>
    <name evidence="11" type="ORF">H6G06_17005</name>
</gene>
<keyword evidence="12" id="KW-1185">Reference proteome</keyword>
<dbReference type="Proteomes" id="UP000662185">
    <property type="component" value="Unassembled WGS sequence"/>
</dbReference>
<dbReference type="InterPro" id="IPR006474">
    <property type="entry name" value="Helicase_Cas3_CRISPR-ass_core"/>
</dbReference>
<evidence type="ECO:0000259" key="10">
    <source>
        <dbReference type="PROSITE" id="PS51643"/>
    </source>
</evidence>